<name>A0AAD4C096_BOLED</name>
<dbReference type="AlphaFoldDB" id="A0AAD4C096"/>
<feature type="transmembrane region" description="Helical" evidence="10">
    <location>
        <begin position="12"/>
        <end position="33"/>
    </location>
</feature>
<keyword evidence="4 9" id="KW-0256">Endoplasmic reticulum</keyword>
<keyword evidence="6 10" id="KW-1133">Transmembrane helix</keyword>
<dbReference type="GO" id="GO:0005787">
    <property type="term" value="C:signal peptidase complex"/>
    <property type="evidence" value="ECO:0007669"/>
    <property type="project" value="UniProtKB-UniRule"/>
</dbReference>
<dbReference type="Proteomes" id="UP001194468">
    <property type="component" value="Unassembled WGS sequence"/>
</dbReference>
<evidence type="ECO:0000256" key="8">
    <source>
        <dbReference type="ARBA" id="ARBA00045670"/>
    </source>
</evidence>
<organism evidence="11 12">
    <name type="scientific">Boletus edulis BED1</name>
    <dbReference type="NCBI Taxonomy" id="1328754"/>
    <lineage>
        <taxon>Eukaryota</taxon>
        <taxon>Fungi</taxon>
        <taxon>Dikarya</taxon>
        <taxon>Basidiomycota</taxon>
        <taxon>Agaricomycotina</taxon>
        <taxon>Agaricomycetes</taxon>
        <taxon>Agaricomycetidae</taxon>
        <taxon>Boletales</taxon>
        <taxon>Boletineae</taxon>
        <taxon>Boletaceae</taxon>
        <taxon>Boletoideae</taxon>
        <taxon>Boletus</taxon>
    </lineage>
</organism>
<keyword evidence="5" id="KW-0735">Signal-anchor</keyword>
<evidence type="ECO:0000256" key="6">
    <source>
        <dbReference type="ARBA" id="ARBA00022989"/>
    </source>
</evidence>
<protein>
    <recommendedName>
        <fullName evidence="9">Signal peptidase subunit 3</fullName>
    </recommendedName>
</protein>
<evidence type="ECO:0000256" key="4">
    <source>
        <dbReference type="ARBA" id="ARBA00022824"/>
    </source>
</evidence>
<dbReference type="InterPro" id="IPR007653">
    <property type="entry name" value="SPC3"/>
</dbReference>
<evidence type="ECO:0000256" key="3">
    <source>
        <dbReference type="ARBA" id="ARBA00022692"/>
    </source>
</evidence>
<keyword evidence="3 10" id="KW-0812">Transmembrane</keyword>
<evidence type="ECO:0000313" key="11">
    <source>
        <dbReference type="EMBL" id="KAF8444903.1"/>
    </source>
</evidence>
<keyword evidence="12" id="KW-1185">Reference proteome</keyword>
<evidence type="ECO:0000256" key="9">
    <source>
        <dbReference type="PIRNR" id="PIRNR016089"/>
    </source>
</evidence>
<evidence type="ECO:0000256" key="5">
    <source>
        <dbReference type="ARBA" id="ARBA00022968"/>
    </source>
</evidence>
<evidence type="ECO:0000256" key="2">
    <source>
        <dbReference type="ARBA" id="ARBA00009289"/>
    </source>
</evidence>
<dbReference type="GO" id="GO:0045047">
    <property type="term" value="P:protein targeting to ER"/>
    <property type="evidence" value="ECO:0007669"/>
    <property type="project" value="TreeGrafter"/>
</dbReference>
<comment type="similarity">
    <text evidence="2 9">Belongs to the SPCS3 family.</text>
</comment>
<evidence type="ECO:0000313" key="12">
    <source>
        <dbReference type="Proteomes" id="UP001194468"/>
    </source>
</evidence>
<dbReference type="PANTHER" id="PTHR12804">
    <property type="entry name" value="MICROSOMAL SIGNAL PEPTIDASE 23 KD SUBUNIT SPC22/23"/>
    <property type="match status" value="1"/>
</dbReference>
<dbReference type="EMBL" id="WHUW01000006">
    <property type="protein sequence ID" value="KAF8444903.1"/>
    <property type="molecule type" value="Genomic_DNA"/>
</dbReference>
<dbReference type="Pfam" id="PF04573">
    <property type="entry name" value="SPC22"/>
    <property type="match status" value="1"/>
</dbReference>
<accession>A0AAD4C096</accession>
<reference evidence="11" key="1">
    <citation type="submission" date="2019-10" db="EMBL/GenBank/DDBJ databases">
        <authorList>
            <consortium name="DOE Joint Genome Institute"/>
            <person name="Kuo A."/>
            <person name="Miyauchi S."/>
            <person name="Kiss E."/>
            <person name="Drula E."/>
            <person name="Kohler A."/>
            <person name="Sanchez-Garcia M."/>
            <person name="Andreopoulos B."/>
            <person name="Barry K.W."/>
            <person name="Bonito G."/>
            <person name="Buee M."/>
            <person name="Carver A."/>
            <person name="Chen C."/>
            <person name="Cichocki N."/>
            <person name="Clum A."/>
            <person name="Culley D."/>
            <person name="Crous P.W."/>
            <person name="Fauchery L."/>
            <person name="Girlanda M."/>
            <person name="Hayes R."/>
            <person name="Keri Z."/>
            <person name="LaButti K."/>
            <person name="Lipzen A."/>
            <person name="Lombard V."/>
            <person name="Magnuson J."/>
            <person name="Maillard F."/>
            <person name="Morin E."/>
            <person name="Murat C."/>
            <person name="Nolan M."/>
            <person name="Ohm R."/>
            <person name="Pangilinan J."/>
            <person name="Pereira M."/>
            <person name="Perotto S."/>
            <person name="Peter M."/>
            <person name="Riley R."/>
            <person name="Sitrit Y."/>
            <person name="Stielow B."/>
            <person name="Szollosi G."/>
            <person name="Zifcakova L."/>
            <person name="Stursova M."/>
            <person name="Spatafora J.W."/>
            <person name="Tedersoo L."/>
            <person name="Vaario L.-M."/>
            <person name="Yamada A."/>
            <person name="Yan M."/>
            <person name="Wang P."/>
            <person name="Xu J."/>
            <person name="Bruns T."/>
            <person name="Baldrian P."/>
            <person name="Vilgalys R."/>
            <person name="Henrissat B."/>
            <person name="Grigoriev I.V."/>
            <person name="Hibbett D."/>
            <person name="Nagy L.G."/>
            <person name="Martin F.M."/>
        </authorList>
    </citation>
    <scope>NUCLEOTIDE SEQUENCE</scope>
    <source>
        <strain evidence="11">BED1</strain>
    </source>
</reference>
<keyword evidence="7 9" id="KW-0472">Membrane</keyword>
<evidence type="ECO:0000256" key="10">
    <source>
        <dbReference type="SAM" id="Phobius"/>
    </source>
</evidence>
<proteinExistence type="inferred from homology"/>
<evidence type="ECO:0000256" key="1">
    <source>
        <dbReference type="ARBA" id="ARBA00004648"/>
    </source>
</evidence>
<comment type="function">
    <text evidence="8">Essential component of the signal peptidase complex (SPC) which catalyzes the cleavage of N-terminal signal sequences from nascent proteins as they are translocated into the lumen of the endoplasmic reticulum. Essential for the SPC catalytic activity, possibly by stabilizing and positioning the active center of the complex close to the lumenal surface. Essential for viability.</text>
</comment>
<comment type="caution">
    <text evidence="11">The sequence shown here is derived from an EMBL/GenBank/DDBJ whole genome shotgun (WGS) entry which is preliminary data.</text>
</comment>
<sequence>MYSIYARVNGLSSFWSTCMMVLLAAVALSSFVFTASPTGKIDLASLKVYNTKAKRYPFKQEEIGFVKFNITADLRPLFNWNTKQLFVYLEAEYTNGQGVNNSVVLWDRIVRRKEDANIVQSSRNKYKFRELSQSFKNVSPAEFSLKYNVMPYVGLLTYGEAARTTGFEMPEALDAVS</sequence>
<dbReference type="PIRSF" id="PIRSF016089">
    <property type="entry name" value="SPC22"/>
    <property type="match status" value="1"/>
</dbReference>
<comment type="subcellular location">
    <subcellularLocation>
        <location evidence="1">Endoplasmic reticulum membrane</location>
        <topology evidence="1">Single-pass type II membrane protein</topology>
    </subcellularLocation>
</comment>
<reference evidence="11" key="2">
    <citation type="journal article" date="2020" name="Nat. Commun.">
        <title>Large-scale genome sequencing of mycorrhizal fungi provides insights into the early evolution of symbiotic traits.</title>
        <authorList>
            <person name="Miyauchi S."/>
            <person name="Kiss E."/>
            <person name="Kuo A."/>
            <person name="Drula E."/>
            <person name="Kohler A."/>
            <person name="Sanchez-Garcia M."/>
            <person name="Morin E."/>
            <person name="Andreopoulos B."/>
            <person name="Barry K.W."/>
            <person name="Bonito G."/>
            <person name="Buee M."/>
            <person name="Carver A."/>
            <person name="Chen C."/>
            <person name="Cichocki N."/>
            <person name="Clum A."/>
            <person name="Culley D."/>
            <person name="Crous P.W."/>
            <person name="Fauchery L."/>
            <person name="Girlanda M."/>
            <person name="Hayes R.D."/>
            <person name="Keri Z."/>
            <person name="LaButti K."/>
            <person name="Lipzen A."/>
            <person name="Lombard V."/>
            <person name="Magnuson J."/>
            <person name="Maillard F."/>
            <person name="Murat C."/>
            <person name="Nolan M."/>
            <person name="Ohm R.A."/>
            <person name="Pangilinan J."/>
            <person name="Pereira M.F."/>
            <person name="Perotto S."/>
            <person name="Peter M."/>
            <person name="Pfister S."/>
            <person name="Riley R."/>
            <person name="Sitrit Y."/>
            <person name="Stielow J.B."/>
            <person name="Szollosi G."/>
            <person name="Zifcakova L."/>
            <person name="Stursova M."/>
            <person name="Spatafora J.W."/>
            <person name="Tedersoo L."/>
            <person name="Vaario L.M."/>
            <person name="Yamada A."/>
            <person name="Yan M."/>
            <person name="Wang P."/>
            <person name="Xu J."/>
            <person name="Bruns T."/>
            <person name="Baldrian P."/>
            <person name="Vilgalys R."/>
            <person name="Dunand C."/>
            <person name="Henrissat B."/>
            <person name="Grigoriev I.V."/>
            <person name="Hibbett D."/>
            <person name="Nagy L.G."/>
            <person name="Martin F.M."/>
        </authorList>
    </citation>
    <scope>NUCLEOTIDE SEQUENCE</scope>
    <source>
        <strain evidence="11">BED1</strain>
    </source>
</reference>
<gene>
    <name evidence="11" type="ORF">L210DRAFT_3611122</name>
</gene>
<dbReference type="GO" id="GO:0006465">
    <property type="term" value="P:signal peptide processing"/>
    <property type="evidence" value="ECO:0007669"/>
    <property type="project" value="UniProtKB-UniRule"/>
</dbReference>
<dbReference type="PANTHER" id="PTHR12804:SF0">
    <property type="entry name" value="SIGNAL PEPTIDASE COMPLEX SUBUNIT 3"/>
    <property type="match status" value="1"/>
</dbReference>
<evidence type="ECO:0000256" key="7">
    <source>
        <dbReference type="ARBA" id="ARBA00023136"/>
    </source>
</evidence>